<name>A0A1U7ZYQ0_NELNU</name>
<dbReference type="PANTHER" id="PTHR35686:SF1">
    <property type="entry name" value="KINETOCHORE PROTEIN"/>
    <property type="match status" value="1"/>
</dbReference>
<sequence>MWRQNCFSENEDSDQSISDGEDPEDEKSLCRPERTKDQLPVLSQLETLKECERPPGVGIDELGFGREKSWRSFQKHMGASFEESELPGLHDGKGENAFAHKSYDEERISDDEDYNMVSKFSVISGANKFQKDHLHILENENKNESCIQSAVLKEANKFLFSHKEDGNYSFHTANSETRKIWKGRSKVKPRFSIRHWLHKEATPPLLMMKDEDNKSSSVPKLYEGLGNLEHKVMGHSMTELLEGLQEEKETQSDLHLGSVERVTPGHGNLEHSMTEFLNGFQGQNCELKRTYKMNSKTKGRKLWPGAKRNISHLGDRILQNEELHELIISETSSEDEANDQNQLKLTTVEIKGQTMADRFQEALIASAATEGGSFYVTSKKIGTGYYGRLQQVMQAEKERHMEFLKQVQTSANSHDAVGCIDVKILSRYLDAKLTVCQCTVGENTKQSLQCAQNLQGIKGKGDGEKTIIFSSKFCGNVELEVGNLIRIHPPWKEVKSTGSGSIILCTYFSQIET</sequence>
<accession>A0A1U7ZYQ0</accession>
<keyword evidence="2" id="KW-1185">Reference proteome</keyword>
<dbReference type="AlphaFoldDB" id="A0A1U7ZYQ0"/>
<reference evidence="3 4" key="1">
    <citation type="submission" date="2025-04" db="UniProtKB">
        <authorList>
            <consortium name="RefSeq"/>
        </authorList>
    </citation>
    <scope>IDENTIFICATION</scope>
</reference>
<organism evidence="2 4">
    <name type="scientific">Nelumbo nucifera</name>
    <name type="common">Sacred lotus</name>
    <dbReference type="NCBI Taxonomy" id="4432"/>
    <lineage>
        <taxon>Eukaryota</taxon>
        <taxon>Viridiplantae</taxon>
        <taxon>Streptophyta</taxon>
        <taxon>Embryophyta</taxon>
        <taxon>Tracheophyta</taxon>
        <taxon>Spermatophyta</taxon>
        <taxon>Magnoliopsida</taxon>
        <taxon>Proteales</taxon>
        <taxon>Nelumbonaceae</taxon>
        <taxon>Nelumbo</taxon>
    </lineage>
</organism>
<protein>
    <submittedName>
        <fullName evidence="3 4">Uncharacterized protein LOC104599019 isoform X1</fullName>
    </submittedName>
</protein>
<dbReference type="OMA" id="NTMEVII"/>
<evidence type="ECO:0000313" key="4">
    <source>
        <dbReference type="RefSeq" id="XP_010259683.1"/>
    </source>
</evidence>
<dbReference type="Proteomes" id="UP000189703">
    <property type="component" value="Unplaced"/>
</dbReference>
<dbReference type="GeneID" id="104599019"/>
<feature type="compositionally biased region" description="Basic and acidic residues" evidence="1">
    <location>
        <begin position="26"/>
        <end position="36"/>
    </location>
</feature>
<dbReference type="eggNOG" id="ENOG502RYMT">
    <property type="taxonomic scope" value="Eukaryota"/>
</dbReference>
<dbReference type="PANTHER" id="PTHR35686">
    <property type="entry name" value="KINETOCHORE PROTEIN"/>
    <property type="match status" value="1"/>
</dbReference>
<proteinExistence type="predicted"/>
<feature type="compositionally biased region" description="Acidic residues" evidence="1">
    <location>
        <begin position="9"/>
        <end position="25"/>
    </location>
</feature>
<evidence type="ECO:0000256" key="1">
    <source>
        <dbReference type="SAM" id="MobiDB-lite"/>
    </source>
</evidence>
<dbReference type="RefSeq" id="XP_010259682.1">
    <property type="nucleotide sequence ID" value="XM_010261380.2"/>
</dbReference>
<evidence type="ECO:0000313" key="2">
    <source>
        <dbReference type="Proteomes" id="UP000189703"/>
    </source>
</evidence>
<feature type="region of interest" description="Disordered" evidence="1">
    <location>
        <begin position="1"/>
        <end position="36"/>
    </location>
</feature>
<dbReference type="KEGG" id="nnu:104599019"/>
<evidence type="ECO:0000313" key="3">
    <source>
        <dbReference type="RefSeq" id="XP_010259682.1"/>
    </source>
</evidence>
<gene>
    <name evidence="3 4" type="primary">LOC104599019</name>
</gene>
<dbReference type="OrthoDB" id="1914453at2759"/>
<dbReference type="RefSeq" id="XP_010259683.1">
    <property type="nucleotide sequence ID" value="XM_010261381.2"/>
</dbReference>